<protein>
    <submittedName>
        <fullName evidence="1">Uncharacterized protein</fullName>
    </submittedName>
</protein>
<dbReference type="InParanoid" id="A0A1B7N6X3"/>
<gene>
    <name evidence="1" type="ORF">K503DRAFT_593592</name>
</gene>
<evidence type="ECO:0000313" key="1">
    <source>
        <dbReference type="EMBL" id="OAX40612.1"/>
    </source>
</evidence>
<sequence>MHDTERHRIQTFTFRFTNRRQFYSCRFALNSGNTLESLLMIFILIDPDPSMIPPFCKWLQCMSGPSGATCHGLCKALYELNHHTAQPMTF</sequence>
<proteinExistence type="predicted"/>
<accession>A0A1B7N6X3</accession>
<dbReference type="Proteomes" id="UP000092154">
    <property type="component" value="Unassembled WGS sequence"/>
</dbReference>
<dbReference type="EMBL" id="KV448205">
    <property type="protein sequence ID" value="OAX40612.1"/>
    <property type="molecule type" value="Genomic_DNA"/>
</dbReference>
<name>A0A1B7N6X3_9AGAM</name>
<evidence type="ECO:0000313" key="2">
    <source>
        <dbReference type="Proteomes" id="UP000092154"/>
    </source>
</evidence>
<reference evidence="1 2" key="1">
    <citation type="submission" date="2016-06" db="EMBL/GenBank/DDBJ databases">
        <title>Comparative genomics of the ectomycorrhizal sister species Rhizopogon vinicolor and Rhizopogon vesiculosus (Basidiomycota: Boletales) reveals a divergence of the mating type B locus.</title>
        <authorList>
            <consortium name="DOE Joint Genome Institute"/>
            <person name="Mujic A.B."/>
            <person name="Kuo A."/>
            <person name="Tritt A."/>
            <person name="Lipzen A."/>
            <person name="Chen C."/>
            <person name="Johnson J."/>
            <person name="Sharma A."/>
            <person name="Barry K."/>
            <person name="Grigoriev I.V."/>
            <person name="Spatafora J.W."/>
        </authorList>
    </citation>
    <scope>NUCLEOTIDE SEQUENCE [LARGE SCALE GENOMIC DNA]</scope>
    <source>
        <strain evidence="1 2">AM-OR11-026</strain>
    </source>
</reference>
<keyword evidence="2" id="KW-1185">Reference proteome</keyword>
<organism evidence="1 2">
    <name type="scientific">Rhizopogon vinicolor AM-OR11-026</name>
    <dbReference type="NCBI Taxonomy" id="1314800"/>
    <lineage>
        <taxon>Eukaryota</taxon>
        <taxon>Fungi</taxon>
        <taxon>Dikarya</taxon>
        <taxon>Basidiomycota</taxon>
        <taxon>Agaricomycotina</taxon>
        <taxon>Agaricomycetes</taxon>
        <taxon>Agaricomycetidae</taxon>
        <taxon>Boletales</taxon>
        <taxon>Suillineae</taxon>
        <taxon>Rhizopogonaceae</taxon>
        <taxon>Rhizopogon</taxon>
    </lineage>
</organism>
<dbReference type="AlphaFoldDB" id="A0A1B7N6X3"/>